<keyword evidence="5" id="KW-1185">Reference proteome</keyword>
<dbReference type="GO" id="GO:0003677">
    <property type="term" value="F:DNA binding"/>
    <property type="evidence" value="ECO:0007669"/>
    <property type="project" value="InterPro"/>
</dbReference>
<evidence type="ECO:0000256" key="2">
    <source>
        <dbReference type="SAM" id="MobiDB-lite"/>
    </source>
</evidence>
<dbReference type="EMBL" id="GL888200">
    <property type="protein sequence ID" value="EGI65283.1"/>
    <property type="molecule type" value="Genomic_DNA"/>
</dbReference>
<evidence type="ECO:0000313" key="5">
    <source>
        <dbReference type="Proteomes" id="UP000007755"/>
    </source>
</evidence>
<feature type="domain" description="BESS" evidence="3">
    <location>
        <begin position="121"/>
        <end position="160"/>
    </location>
</feature>
<name>F4WKJ2_ACREC</name>
<sequence>MELMSTYLNGSSTIKVNPVSFANIFVSFTSVYGAKAILVTRKEDENFPKETSSASTQAESTQPPMKKRKSYSVASVIQQATFQGMERIIKCVDAHKSSIDFDSQTLHNNILQLLAKNTSKKDAVDSFLEQIGDMLRKLSYLRKRQIQIELLRLIHRAEDEELAEMKLQKP</sequence>
<reference evidence="4" key="1">
    <citation type="submission" date="2011-02" db="EMBL/GenBank/DDBJ databases">
        <title>The genome of the leaf-cutting ant Acromyrmex echinatior suggests key adaptations to social evolution and fungus farming.</title>
        <authorList>
            <person name="Nygaard S."/>
            <person name="Zhang G."/>
        </authorList>
    </citation>
    <scope>NUCLEOTIDE SEQUENCE</scope>
</reference>
<evidence type="ECO:0000259" key="3">
    <source>
        <dbReference type="PROSITE" id="PS51031"/>
    </source>
</evidence>
<protein>
    <recommendedName>
        <fullName evidence="3">BESS domain-containing protein</fullName>
    </recommendedName>
</protein>
<dbReference type="AlphaFoldDB" id="F4WKJ2"/>
<dbReference type="GO" id="GO:0005634">
    <property type="term" value="C:nucleus"/>
    <property type="evidence" value="ECO:0007669"/>
    <property type="project" value="UniProtKB-SubCell"/>
</dbReference>
<proteinExistence type="predicted"/>
<dbReference type="PROSITE" id="PS51031">
    <property type="entry name" value="BESS"/>
    <property type="match status" value="1"/>
</dbReference>
<evidence type="ECO:0000313" key="4">
    <source>
        <dbReference type="EMBL" id="EGI65283.1"/>
    </source>
</evidence>
<dbReference type="InParanoid" id="F4WKJ2"/>
<evidence type="ECO:0000256" key="1">
    <source>
        <dbReference type="PROSITE-ProRule" id="PRU00371"/>
    </source>
</evidence>
<keyword evidence="1" id="KW-0539">Nucleus</keyword>
<feature type="region of interest" description="Disordered" evidence="2">
    <location>
        <begin position="46"/>
        <end position="70"/>
    </location>
</feature>
<dbReference type="Proteomes" id="UP000007755">
    <property type="component" value="Unassembled WGS sequence"/>
</dbReference>
<organism evidence="5">
    <name type="scientific">Acromyrmex echinatior</name>
    <name type="common">Panamanian leafcutter ant</name>
    <name type="synonym">Acromyrmex octospinosus echinatior</name>
    <dbReference type="NCBI Taxonomy" id="103372"/>
    <lineage>
        <taxon>Eukaryota</taxon>
        <taxon>Metazoa</taxon>
        <taxon>Ecdysozoa</taxon>
        <taxon>Arthropoda</taxon>
        <taxon>Hexapoda</taxon>
        <taxon>Insecta</taxon>
        <taxon>Pterygota</taxon>
        <taxon>Neoptera</taxon>
        <taxon>Endopterygota</taxon>
        <taxon>Hymenoptera</taxon>
        <taxon>Apocrita</taxon>
        <taxon>Aculeata</taxon>
        <taxon>Formicoidea</taxon>
        <taxon>Formicidae</taxon>
        <taxon>Myrmicinae</taxon>
        <taxon>Acromyrmex</taxon>
    </lineage>
</organism>
<gene>
    <name evidence="4" type="ORF">G5I_06254</name>
</gene>
<accession>F4WKJ2</accession>
<dbReference type="InterPro" id="IPR004210">
    <property type="entry name" value="BESS_motif"/>
</dbReference>
<comment type="subcellular location">
    <subcellularLocation>
        <location evidence="1">Nucleus</location>
    </subcellularLocation>
</comment>
<feature type="compositionally biased region" description="Low complexity" evidence="2">
    <location>
        <begin position="50"/>
        <end position="62"/>
    </location>
</feature>